<comment type="caution">
    <text evidence="5">The sequence shown here is derived from an EMBL/GenBank/DDBJ whole genome shotgun (WGS) entry which is preliminary data.</text>
</comment>
<evidence type="ECO:0000313" key="6">
    <source>
        <dbReference type="Proteomes" id="UP000265964"/>
    </source>
</evidence>
<organism evidence="5 6">
    <name type="scientific">Psittacicella gerlachiana</name>
    <dbReference type="NCBI Taxonomy" id="2028574"/>
    <lineage>
        <taxon>Bacteria</taxon>
        <taxon>Pseudomonadati</taxon>
        <taxon>Pseudomonadota</taxon>
        <taxon>Gammaproteobacteria</taxon>
        <taxon>Pasteurellales</taxon>
        <taxon>Psittacicellaceae</taxon>
        <taxon>Psittacicella</taxon>
    </lineage>
</organism>
<keyword evidence="2" id="KW-0472">Membrane</keyword>
<feature type="chain" id="PRO_5017437397" description="TPM domain-containing protein" evidence="3">
    <location>
        <begin position="25"/>
        <end position="293"/>
    </location>
</feature>
<reference evidence="5 6" key="1">
    <citation type="submission" date="2017-08" db="EMBL/GenBank/DDBJ databases">
        <title>Reclassification of Bisgaard taxon 37 and 44.</title>
        <authorList>
            <person name="Christensen H."/>
        </authorList>
    </citation>
    <scope>NUCLEOTIDE SEQUENCE [LARGE SCALE GENOMIC DNA]</scope>
    <source>
        <strain evidence="5 6">EEAB3T1</strain>
    </source>
</reference>
<evidence type="ECO:0000259" key="4">
    <source>
        <dbReference type="Pfam" id="PF04536"/>
    </source>
</evidence>
<feature type="domain" description="TPM" evidence="4">
    <location>
        <begin position="39"/>
        <end position="162"/>
    </location>
</feature>
<sequence>MKTSKIIFSFCLLFLALISSSIRANQITYPALPQNLTPVNDYTNTLSQQELEQLNAKVTNFNQKGQLTLVIVIIKTTETLPIQNYSFNLMNNWGIGDKSKQNGVLLLVAKDDRKYFIATGPGIEGVLPDALLSSIGLRYLQVNFRNEDYYKGISEATEAIMQIADNNIPEELLVTPEETYEDWFDKLILFFIVSVFVVMSVSIILSFFSRPLRKLKNYLYKKSNKQNLKRKINLYQVINILAIIAQFLNSRRGSATFNDFDKDDHRRGRGFGSSGGGNFGGGGSRGGGAGGSW</sequence>
<feature type="region of interest" description="Disordered" evidence="1">
    <location>
        <begin position="270"/>
        <end position="293"/>
    </location>
</feature>
<evidence type="ECO:0000256" key="3">
    <source>
        <dbReference type="SAM" id="SignalP"/>
    </source>
</evidence>
<accession>A0A3A1YCD5</accession>
<dbReference type="Pfam" id="PF04536">
    <property type="entry name" value="TPM_phosphatase"/>
    <property type="match status" value="1"/>
</dbReference>
<dbReference type="EMBL" id="NRJF01000121">
    <property type="protein sequence ID" value="RIY34879.1"/>
    <property type="molecule type" value="Genomic_DNA"/>
</dbReference>
<dbReference type="RefSeq" id="WP_119534799.1">
    <property type="nucleotide sequence ID" value="NZ_NRJF01000121.1"/>
</dbReference>
<keyword evidence="3" id="KW-0732">Signal</keyword>
<gene>
    <name evidence="5" type="ORF">CKF59_04590</name>
</gene>
<dbReference type="Gene3D" id="3.10.310.50">
    <property type="match status" value="1"/>
</dbReference>
<feature type="transmembrane region" description="Helical" evidence="2">
    <location>
        <begin position="187"/>
        <end position="212"/>
    </location>
</feature>
<dbReference type="AlphaFoldDB" id="A0A3A1YCD5"/>
<keyword evidence="2" id="KW-1133">Transmembrane helix</keyword>
<dbReference type="OrthoDB" id="9810918at2"/>
<feature type="transmembrane region" description="Helical" evidence="2">
    <location>
        <begin position="232"/>
        <end position="248"/>
    </location>
</feature>
<proteinExistence type="predicted"/>
<dbReference type="InterPro" id="IPR007621">
    <property type="entry name" value="TPM_dom"/>
</dbReference>
<keyword evidence="6" id="KW-1185">Reference proteome</keyword>
<keyword evidence="2" id="KW-0812">Transmembrane</keyword>
<feature type="signal peptide" evidence="3">
    <location>
        <begin position="1"/>
        <end position="24"/>
    </location>
</feature>
<dbReference type="Proteomes" id="UP000265964">
    <property type="component" value="Unassembled WGS sequence"/>
</dbReference>
<dbReference type="PANTHER" id="PTHR30373">
    <property type="entry name" value="UPF0603 PROTEIN YGCG"/>
    <property type="match status" value="1"/>
</dbReference>
<evidence type="ECO:0000256" key="1">
    <source>
        <dbReference type="SAM" id="MobiDB-lite"/>
    </source>
</evidence>
<name>A0A3A1YCD5_9GAMM</name>
<dbReference type="PANTHER" id="PTHR30373:SF2">
    <property type="entry name" value="UPF0603 PROTEIN YGCG"/>
    <property type="match status" value="1"/>
</dbReference>
<evidence type="ECO:0000313" key="5">
    <source>
        <dbReference type="EMBL" id="RIY34879.1"/>
    </source>
</evidence>
<evidence type="ECO:0000256" key="2">
    <source>
        <dbReference type="SAM" id="Phobius"/>
    </source>
</evidence>
<protein>
    <recommendedName>
        <fullName evidence="4">TPM domain-containing protein</fullName>
    </recommendedName>
</protein>